<evidence type="ECO:0000313" key="1">
    <source>
        <dbReference type="EMBL" id="KAJ3038382.1"/>
    </source>
</evidence>
<accession>A0AAD5S550</accession>
<proteinExistence type="predicted"/>
<dbReference type="EMBL" id="JADGJD010001735">
    <property type="protein sequence ID" value="KAJ3038382.1"/>
    <property type="molecule type" value="Genomic_DNA"/>
</dbReference>
<comment type="caution">
    <text evidence="1">The sequence shown here is derived from an EMBL/GenBank/DDBJ whole genome shotgun (WGS) entry which is preliminary data.</text>
</comment>
<gene>
    <name evidence="1" type="ORF">HK097_003188</name>
</gene>
<name>A0AAD5S550_9FUNG</name>
<dbReference type="Proteomes" id="UP001212841">
    <property type="component" value="Unassembled WGS sequence"/>
</dbReference>
<keyword evidence="2" id="KW-1185">Reference proteome</keyword>
<protein>
    <submittedName>
        <fullName evidence="1">Uncharacterized protein</fullName>
    </submittedName>
</protein>
<evidence type="ECO:0000313" key="2">
    <source>
        <dbReference type="Proteomes" id="UP001212841"/>
    </source>
</evidence>
<organism evidence="1 2">
    <name type="scientific">Rhizophlyctis rosea</name>
    <dbReference type="NCBI Taxonomy" id="64517"/>
    <lineage>
        <taxon>Eukaryota</taxon>
        <taxon>Fungi</taxon>
        <taxon>Fungi incertae sedis</taxon>
        <taxon>Chytridiomycota</taxon>
        <taxon>Chytridiomycota incertae sedis</taxon>
        <taxon>Chytridiomycetes</taxon>
        <taxon>Rhizophlyctidales</taxon>
        <taxon>Rhizophlyctidaceae</taxon>
        <taxon>Rhizophlyctis</taxon>
    </lineage>
</organism>
<reference evidence="1" key="1">
    <citation type="submission" date="2020-05" db="EMBL/GenBank/DDBJ databases">
        <title>Phylogenomic resolution of chytrid fungi.</title>
        <authorList>
            <person name="Stajich J.E."/>
            <person name="Amses K."/>
            <person name="Simmons R."/>
            <person name="Seto K."/>
            <person name="Myers J."/>
            <person name="Bonds A."/>
            <person name="Quandt C.A."/>
            <person name="Barry K."/>
            <person name="Liu P."/>
            <person name="Grigoriev I."/>
            <person name="Longcore J.E."/>
            <person name="James T.Y."/>
        </authorList>
    </citation>
    <scope>NUCLEOTIDE SEQUENCE</scope>
    <source>
        <strain evidence="1">JEL0318</strain>
    </source>
</reference>
<sequence length="176" mass="18918">MAMPNMTSPTSGFRYVEVKDEQQVKDLRYVELNTTLTEYYYSTGHSDSSCTSDPTSVVVRPIFRNCTAAPDGTGFYRIDEVSATVIIPKLCKDAECKDCRTGEDKQIQALEVPKFNLTTCQSAGMLAGNGFWYKGEIRKVGGGDTMGTEAGKSSVGRVTTGGLGFVGAGLLSLLAL</sequence>
<dbReference type="AlphaFoldDB" id="A0AAD5S550"/>